<evidence type="ECO:0000313" key="2">
    <source>
        <dbReference type="Proteomes" id="UP000005306"/>
    </source>
</evidence>
<proteinExistence type="predicted"/>
<protein>
    <submittedName>
        <fullName evidence="1">Lycopene cyclase</fullName>
    </submittedName>
</protein>
<comment type="caution">
    <text evidence="1">The sequence shown here is derived from an EMBL/GenBank/DDBJ whole genome shotgun (WGS) entry which is preliminary data.</text>
</comment>
<dbReference type="EMBL" id="AAPV01000001">
    <property type="protein sequence ID" value="EAS85199.1"/>
    <property type="molecule type" value="Genomic_DNA"/>
</dbReference>
<accession>Q1V0M9</accession>
<dbReference type="SUPFAM" id="SSF51905">
    <property type="entry name" value="FAD/NAD(P)-binding domain"/>
    <property type="match status" value="1"/>
</dbReference>
<reference evidence="1 2" key="1">
    <citation type="submission" date="2006-04" db="EMBL/GenBank/DDBJ databases">
        <authorList>
            <person name="Giovannoni S.J."/>
            <person name="Cho J.-C."/>
            <person name="Ferriera S."/>
            <person name="Johnson J."/>
            <person name="Kravitz S."/>
            <person name="Halpern A."/>
            <person name="Remington K."/>
            <person name="Beeson K."/>
            <person name="Tran B."/>
            <person name="Rogers Y.-H."/>
            <person name="Friedman R."/>
            <person name="Venter J.C."/>
        </authorList>
    </citation>
    <scope>NUCLEOTIDE SEQUENCE [LARGE SCALE GENOMIC DNA]</scope>
    <source>
        <strain evidence="1 2">HTCC1002</strain>
    </source>
</reference>
<organism evidence="1 2">
    <name type="scientific">Pelagibacter ubique (strain HTCC1002)</name>
    <dbReference type="NCBI Taxonomy" id="314261"/>
    <lineage>
        <taxon>Bacteria</taxon>
        <taxon>Pseudomonadati</taxon>
        <taxon>Pseudomonadota</taxon>
        <taxon>Alphaproteobacteria</taxon>
        <taxon>Candidatus Pelagibacterales</taxon>
        <taxon>Candidatus Pelagibacteraceae</taxon>
        <taxon>Candidatus Pelagibacter</taxon>
    </lineage>
</organism>
<dbReference type="InterPro" id="IPR036188">
    <property type="entry name" value="FAD/NAD-bd_sf"/>
</dbReference>
<dbReference type="Proteomes" id="UP000005306">
    <property type="component" value="Unassembled WGS sequence"/>
</dbReference>
<dbReference type="Pfam" id="PF05834">
    <property type="entry name" value="Lycopene_cycl"/>
    <property type="match status" value="1"/>
</dbReference>
<sequence>MKEFDYIIIGGGCAGLSLAYELDLHNKLKDATLAIIEPRLEYKRDKTWSYWKTIDHNFQDCVQKTWNNFSINIPGKIKFLECNGLPYEAIDSGLFYEKINTRLKKNKNISFYKNTNEIDLNSAFIFNSVPLLDSKEDKLWQHFKGIEIETKKNVFDDEIFNLMDFDCDQRDSVHFFYTLPYTENKALIETTWLSKIKNDSLKDYDEQLKNYIRNHLNIRDYKVNYSEVGAIPLFHPTVSNERNKMNIGTAGGMTRLSTGYTFLNIQEHSKYIRKNIHTIKESKRYEINKKYKFLDKIFLKVLNYHPEKMANIFFDMFSNPPETIINFLSNKSSLLQDLFIILKMPKWLFIKIFFKNDK</sequence>
<dbReference type="RefSeq" id="WP_006997786.1">
    <property type="nucleotide sequence ID" value="NZ_CH724130.1"/>
</dbReference>
<dbReference type="Gene3D" id="3.50.50.60">
    <property type="entry name" value="FAD/NAD(P)-binding domain"/>
    <property type="match status" value="1"/>
</dbReference>
<dbReference type="HOGENOM" id="CLU_042644_0_0_5"/>
<name>Q1V0M9_PELU1</name>
<evidence type="ECO:0000313" key="1">
    <source>
        <dbReference type="EMBL" id="EAS85199.1"/>
    </source>
</evidence>
<dbReference type="AlphaFoldDB" id="Q1V0M9"/>
<gene>
    <name evidence="1" type="ORF">PU1002_05741</name>
</gene>